<comment type="caution">
    <text evidence="1">The sequence shown here is derived from an EMBL/GenBank/DDBJ whole genome shotgun (WGS) entry which is preliminary data.</text>
</comment>
<dbReference type="EMBL" id="FNJH01000001">
    <property type="protein sequence ID" value="SDO45722.1"/>
    <property type="molecule type" value="Genomic_DNA"/>
</dbReference>
<accession>A0A1H0JQD3</accession>
<name>A0A1H0JQD3_9PSED</name>
<sequence length="149" mass="17023">MSFIIFFILDCSLLTKNRYIYYAIILQIRSRKRFTALTAKILLELIESNLRVKGDTALAYTTRPNGMESKGATPYIINGGLIINLSIIPVKSKPLPPVRTSYKILYGLFNPTEMPPTLPINDEISPRWNGTLFFHRLILRAINKRNAHT</sequence>
<evidence type="ECO:0000313" key="2">
    <source>
        <dbReference type="Proteomes" id="UP000183042"/>
    </source>
</evidence>
<evidence type="ECO:0000313" key="1">
    <source>
        <dbReference type="EMBL" id="SDO45722.1"/>
    </source>
</evidence>
<dbReference type="Proteomes" id="UP000183042">
    <property type="component" value="Unassembled WGS sequence"/>
</dbReference>
<reference evidence="1 2" key="1">
    <citation type="submission" date="2016-10" db="EMBL/GenBank/DDBJ databases">
        <authorList>
            <person name="Varghese N."/>
            <person name="Submissions S."/>
        </authorList>
    </citation>
    <scope>NUCLEOTIDE SEQUENCE [LARGE SCALE GENOMIC DNA]</scope>
    <source>
        <strain evidence="1 2">DSM 14939</strain>
    </source>
</reference>
<proteinExistence type="predicted"/>
<protein>
    <submittedName>
        <fullName evidence="1">Uncharacterized protein</fullName>
    </submittedName>
</protein>
<keyword evidence="2" id="KW-1185">Reference proteome</keyword>
<organism evidence="1 2">
    <name type="scientific">Pseudomonas congelans</name>
    <dbReference type="NCBI Taxonomy" id="200452"/>
    <lineage>
        <taxon>Bacteria</taxon>
        <taxon>Pseudomonadati</taxon>
        <taxon>Pseudomonadota</taxon>
        <taxon>Gammaproteobacteria</taxon>
        <taxon>Pseudomonadales</taxon>
        <taxon>Pseudomonadaceae</taxon>
        <taxon>Pseudomonas</taxon>
    </lineage>
</organism>
<gene>
    <name evidence="1" type="ORF">SAMN05216596_101434</name>
</gene>